<sequence>MRSPARSVRRAAAAIVVALLAVGCTPTEPPSGDLPSTAPSAPAVDRVPLPASWSPKTPPGTYAVGYYAGSVTLSSTPFVSLSWRFDTAHPDQRSELLQAARDRAEEHGSTVTEQRWANGFGITVDDPGTYRFSDLSRTHVVVNGALTWVLTASRENREEGVAVIDRLVQLATPRVGQLSGEWPGSVLTPGLPVELHGAFSREPAIINTYIVDLRWNGGGASSRVELRHDLNGLSQTQHENNIEHARQDGLRMESIQIAASTEAVCGQPLTGPFSQGFAFTKGDPARPAALGIVAVGRTWNVRFATTVPAGADRRSAPWQAALAAPSDICNTWHWLPTA</sequence>
<dbReference type="Proteomes" id="UP000587527">
    <property type="component" value="Unassembled WGS sequence"/>
</dbReference>
<protein>
    <recommendedName>
        <fullName evidence="4">DUF3558 domain-containing protein</fullName>
    </recommendedName>
</protein>
<dbReference type="PROSITE" id="PS51257">
    <property type="entry name" value="PROKAR_LIPOPROTEIN"/>
    <property type="match status" value="1"/>
</dbReference>
<evidence type="ECO:0000256" key="1">
    <source>
        <dbReference type="SAM" id="SignalP"/>
    </source>
</evidence>
<comment type="caution">
    <text evidence="2">The sequence shown here is derived from an EMBL/GenBank/DDBJ whole genome shotgun (WGS) entry which is preliminary data.</text>
</comment>
<feature type="signal peptide" evidence="1">
    <location>
        <begin position="1"/>
        <end position="23"/>
    </location>
</feature>
<dbReference type="AlphaFoldDB" id="A0A841BGQ4"/>
<keyword evidence="1" id="KW-0732">Signal</keyword>
<proteinExistence type="predicted"/>
<gene>
    <name evidence="2" type="ORF">F4553_000194</name>
</gene>
<dbReference type="EMBL" id="JACHMN010000001">
    <property type="protein sequence ID" value="MBB5866815.1"/>
    <property type="molecule type" value="Genomic_DNA"/>
</dbReference>
<dbReference type="RefSeq" id="WP_184830888.1">
    <property type="nucleotide sequence ID" value="NZ_JACHMN010000001.1"/>
</dbReference>
<keyword evidence="3" id="KW-1185">Reference proteome</keyword>
<reference evidence="2 3" key="1">
    <citation type="submission" date="2020-08" db="EMBL/GenBank/DDBJ databases">
        <title>Sequencing the genomes of 1000 actinobacteria strains.</title>
        <authorList>
            <person name="Klenk H.-P."/>
        </authorList>
    </citation>
    <scope>NUCLEOTIDE SEQUENCE [LARGE SCALE GENOMIC DNA]</scope>
    <source>
        <strain evidence="2 3">DSM 45362</strain>
    </source>
</reference>
<accession>A0A841BGQ4</accession>
<feature type="chain" id="PRO_5032998374" description="DUF3558 domain-containing protein" evidence="1">
    <location>
        <begin position="24"/>
        <end position="338"/>
    </location>
</feature>
<evidence type="ECO:0000313" key="3">
    <source>
        <dbReference type="Proteomes" id="UP000587527"/>
    </source>
</evidence>
<organism evidence="2 3">
    <name type="scientific">Allocatelliglobosispora scoriae</name>
    <dbReference type="NCBI Taxonomy" id="643052"/>
    <lineage>
        <taxon>Bacteria</taxon>
        <taxon>Bacillati</taxon>
        <taxon>Actinomycetota</taxon>
        <taxon>Actinomycetes</taxon>
        <taxon>Micromonosporales</taxon>
        <taxon>Micromonosporaceae</taxon>
        <taxon>Allocatelliglobosispora</taxon>
    </lineage>
</organism>
<evidence type="ECO:0000313" key="2">
    <source>
        <dbReference type="EMBL" id="MBB5866815.1"/>
    </source>
</evidence>
<name>A0A841BGQ4_9ACTN</name>
<evidence type="ECO:0008006" key="4">
    <source>
        <dbReference type="Google" id="ProtNLM"/>
    </source>
</evidence>